<dbReference type="Proteomes" id="UP001235939">
    <property type="component" value="Chromosome 03"/>
</dbReference>
<evidence type="ECO:0000259" key="1">
    <source>
        <dbReference type="PROSITE" id="PS50213"/>
    </source>
</evidence>
<dbReference type="SMART" id="SM00554">
    <property type="entry name" value="FAS1"/>
    <property type="match status" value="2"/>
</dbReference>
<name>A0ABY6KA30_9ARAC</name>
<keyword evidence="3" id="KW-1185">Reference proteome</keyword>
<evidence type="ECO:0000313" key="3">
    <source>
        <dbReference type="Proteomes" id="UP001235939"/>
    </source>
</evidence>
<dbReference type="InterPro" id="IPR036378">
    <property type="entry name" value="FAS1_dom_sf"/>
</dbReference>
<feature type="domain" description="FAS1" evidence="1">
    <location>
        <begin position="252"/>
        <end position="388"/>
    </location>
</feature>
<dbReference type="PANTHER" id="PTHR10900">
    <property type="entry name" value="PERIOSTIN-RELATED"/>
    <property type="match status" value="1"/>
</dbReference>
<reference evidence="2 3" key="1">
    <citation type="submission" date="2022-01" db="EMBL/GenBank/DDBJ databases">
        <title>A chromosomal length assembly of Cordylochernes scorpioides.</title>
        <authorList>
            <person name="Zeh D."/>
            <person name="Zeh J."/>
        </authorList>
    </citation>
    <scope>NUCLEOTIDE SEQUENCE [LARGE SCALE GENOMIC DNA]</scope>
    <source>
        <strain evidence="2">IN4F17</strain>
        <tissue evidence="2">Whole Body</tissue>
    </source>
</reference>
<dbReference type="PANTHER" id="PTHR10900:SF77">
    <property type="entry name" value="FI19380P1"/>
    <property type="match status" value="1"/>
</dbReference>
<dbReference type="PROSITE" id="PS50213">
    <property type="entry name" value="FAS1"/>
    <property type="match status" value="2"/>
</dbReference>
<proteinExistence type="predicted"/>
<dbReference type="InterPro" id="IPR000782">
    <property type="entry name" value="FAS1_domain"/>
</dbReference>
<dbReference type="Gene3D" id="2.30.180.10">
    <property type="entry name" value="FAS1 domain"/>
    <property type="match status" value="3"/>
</dbReference>
<protein>
    <submittedName>
        <fullName evidence="2">POSTN</fullName>
    </submittedName>
</protein>
<sequence>MEDDCVSLNPAAISNTKVETSDFQSKRCSLKNLLAINQAPFGAEIVGTHIVDQPICASAVTEPHSVSTLGGATVNLSCNSSGVFFGGSQVVNSEVLLGSNGMAHTLMDVVITHRGESLSSQSLLELVLRRPDLTVFASLLGASRLEGALDDATVFAPSDAAFKQLPAATLEALTPGGSARRLLLEHHLVPRRQLRTSGLADNLRVPTLTGPQDLLRLKVYRNGVGVGTAIIQTADLEAYNGVLHILDKVLVPSVLPVTESLTEEYSMFAEALRRVEEADPGFLGSGANNSVTVFAPSNSAFRRWGISRIDSLLENIGALRVLVKNHVVGNMLPAGSFSGQYSYQVWTESAQHVTVSWHEQRLQVGGASVLEADIPAAEGVVHCIDTVLLEAPYH</sequence>
<dbReference type="EMBL" id="CP092865">
    <property type="protein sequence ID" value="UYV65613.1"/>
    <property type="molecule type" value="Genomic_DNA"/>
</dbReference>
<feature type="domain" description="FAS1" evidence="1">
    <location>
        <begin position="120"/>
        <end position="250"/>
    </location>
</feature>
<dbReference type="InterPro" id="IPR050904">
    <property type="entry name" value="Adhesion/Biosynth-related"/>
</dbReference>
<dbReference type="Pfam" id="PF02469">
    <property type="entry name" value="Fasciclin"/>
    <property type="match status" value="3"/>
</dbReference>
<accession>A0ABY6KA30</accession>
<dbReference type="SUPFAM" id="SSF82153">
    <property type="entry name" value="FAS1 domain"/>
    <property type="match status" value="3"/>
</dbReference>
<evidence type="ECO:0000313" key="2">
    <source>
        <dbReference type="EMBL" id="UYV65613.1"/>
    </source>
</evidence>
<gene>
    <name evidence="2" type="ORF">LAZ67_3004858</name>
</gene>
<organism evidence="2 3">
    <name type="scientific">Cordylochernes scorpioides</name>
    <dbReference type="NCBI Taxonomy" id="51811"/>
    <lineage>
        <taxon>Eukaryota</taxon>
        <taxon>Metazoa</taxon>
        <taxon>Ecdysozoa</taxon>
        <taxon>Arthropoda</taxon>
        <taxon>Chelicerata</taxon>
        <taxon>Arachnida</taxon>
        <taxon>Pseudoscorpiones</taxon>
        <taxon>Cheliferoidea</taxon>
        <taxon>Chernetidae</taxon>
        <taxon>Cordylochernes</taxon>
    </lineage>
</organism>